<feature type="transmembrane region" description="Helical" evidence="1">
    <location>
        <begin position="64"/>
        <end position="90"/>
    </location>
</feature>
<evidence type="ECO:0000313" key="2">
    <source>
        <dbReference type="EMBL" id="GLQ20672.1"/>
    </source>
</evidence>
<evidence type="ECO:0008006" key="4">
    <source>
        <dbReference type="Google" id="ProtNLM"/>
    </source>
</evidence>
<keyword evidence="3" id="KW-1185">Reference proteome</keyword>
<dbReference type="Proteomes" id="UP001161390">
    <property type="component" value="Unassembled WGS sequence"/>
</dbReference>
<keyword evidence="1" id="KW-1133">Transmembrane helix</keyword>
<reference evidence="2" key="2">
    <citation type="submission" date="2023-01" db="EMBL/GenBank/DDBJ databases">
        <title>Draft genome sequence of Algimonas porphyrae strain NBRC 108216.</title>
        <authorList>
            <person name="Sun Q."/>
            <person name="Mori K."/>
        </authorList>
    </citation>
    <scope>NUCLEOTIDE SEQUENCE</scope>
    <source>
        <strain evidence="2">NBRC 108216</strain>
    </source>
</reference>
<comment type="caution">
    <text evidence="2">The sequence shown here is derived from an EMBL/GenBank/DDBJ whole genome shotgun (WGS) entry which is preliminary data.</text>
</comment>
<keyword evidence="1" id="KW-0812">Transmembrane</keyword>
<evidence type="ECO:0000256" key="1">
    <source>
        <dbReference type="SAM" id="Phobius"/>
    </source>
</evidence>
<protein>
    <recommendedName>
        <fullName evidence="4">DUF2975 domain-containing protein</fullName>
    </recommendedName>
</protein>
<name>A0ABQ5V153_9PROT</name>
<feature type="transmembrane region" description="Helical" evidence="1">
    <location>
        <begin position="145"/>
        <end position="166"/>
    </location>
</feature>
<dbReference type="EMBL" id="BSNJ01000003">
    <property type="protein sequence ID" value="GLQ20672.1"/>
    <property type="molecule type" value="Genomic_DNA"/>
</dbReference>
<evidence type="ECO:0000313" key="3">
    <source>
        <dbReference type="Proteomes" id="UP001161390"/>
    </source>
</evidence>
<gene>
    <name evidence="2" type="ORF">GCM10007854_16270</name>
</gene>
<sequence>MEVAMTSISLPQHTIRWCRTLAIIAILSGLGFGVVLFLQGYPFLQLSQLSDGPYTLSGMPRHLAMIFVVILVGLHALIFIAIAQLFHILARGEVLTERMAVSVIRIGQAHLAIGVLTFLWPSVRAVLEAMSGGNAMLKVGIDSEIIMTLLIGAALLMLGRVFRIAINLAEENRQFV</sequence>
<keyword evidence="1" id="KW-0472">Membrane</keyword>
<reference evidence="2" key="1">
    <citation type="journal article" date="2014" name="Int. J. Syst. Evol. Microbiol.">
        <title>Complete genome of a new Firmicutes species belonging to the dominant human colonic microbiota ('Ruminococcus bicirculans') reveals two chromosomes and a selective capacity to utilize plant glucans.</title>
        <authorList>
            <consortium name="NISC Comparative Sequencing Program"/>
            <person name="Wegmann U."/>
            <person name="Louis P."/>
            <person name="Goesmann A."/>
            <person name="Henrissat B."/>
            <person name="Duncan S.H."/>
            <person name="Flint H.J."/>
        </authorList>
    </citation>
    <scope>NUCLEOTIDE SEQUENCE</scope>
    <source>
        <strain evidence="2">NBRC 108216</strain>
    </source>
</reference>
<feature type="transmembrane region" description="Helical" evidence="1">
    <location>
        <begin position="21"/>
        <end position="44"/>
    </location>
</feature>
<feature type="transmembrane region" description="Helical" evidence="1">
    <location>
        <begin position="102"/>
        <end position="120"/>
    </location>
</feature>
<accession>A0ABQ5V153</accession>
<organism evidence="2 3">
    <name type="scientific">Algimonas porphyrae</name>
    <dbReference type="NCBI Taxonomy" id="1128113"/>
    <lineage>
        <taxon>Bacteria</taxon>
        <taxon>Pseudomonadati</taxon>
        <taxon>Pseudomonadota</taxon>
        <taxon>Alphaproteobacteria</taxon>
        <taxon>Maricaulales</taxon>
        <taxon>Robiginitomaculaceae</taxon>
        <taxon>Algimonas</taxon>
    </lineage>
</organism>
<proteinExistence type="predicted"/>